<evidence type="ECO:0008006" key="6">
    <source>
        <dbReference type="Google" id="ProtNLM"/>
    </source>
</evidence>
<dbReference type="Pfam" id="PF24564">
    <property type="entry name" value="DUF7605"/>
    <property type="match status" value="1"/>
</dbReference>
<feature type="domain" description="Dynamin N-terminal" evidence="2">
    <location>
        <begin position="73"/>
        <end position="312"/>
    </location>
</feature>
<feature type="compositionally biased region" description="Basic and acidic residues" evidence="1">
    <location>
        <begin position="412"/>
        <end position="425"/>
    </location>
</feature>
<dbReference type="InterPro" id="IPR027417">
    <property type="entry name" value="P-loop_NTPase"/>
</dbReference>
<name>A0AAI9V6M7_9PEZI</name>
<dbReference type="EMBL" id="MLGG01000001">
    <property type="protein sequence ID" value="KAK1469699.1"/>
    <property type="molecule type" value="Genomic_DNA"/>
</dbReference>
<protein>
    <recommendedName>
        <fullName evidence="6">Tat pathway signal sequence</fullName>
    </recommendedName>
</protein>
<dbReference type="AlphaFoldDB" id="A0AAI9V6M7"/>
<evidence type="ECO:0000313" key="4">
    <source>
        <dbReference type="EMBL" id="KAK1469699.1"/>
    </source>
</evidence>
<evidence type="ECO:0000313" key="5">
    <source>
        <dbReference type="Proteomes" id="UP001239795"/>
    </source>
</evidence>
<evidence type="ECO:0000259" key="2">
    <source>
        <dbReference type="Pfam" id="PF00350"/>
    </source>
</evidence>
<keyword evidence="5" id="KW-1185">Reference proteome</keyword>
<feature type="compositionally biased region" description="Basic and acidic residues" evidence="1">
    <location>
        <begin position="143"/>
        <end position="156"/>
    </location>
</feature>
<proteinExistence type="predicted"/>
<dbReference type="InterPro" id="IPR045063">
    <property type="entry name" value="Dynamin_N"/>
</dbReference>
<feature type="domain" description="DUF7605" evidence="3">
    <location>
        <begin position="655"/>
        <end position="828"/>
    </location>
</feature>
<dbReference type="Pfam" id="PF00350">
    <property type="entry name" value="Dynamin_N"/>
    <property type="match status" value="1"/>
</dbReference>
<reference evidence="4 5" key="1">
    <citation type="submission" date="2016-10" db="EMBL/GenBank/DDBJ databases">
        <title>The genome sequence of Colletotrichum fioriniae PJ7.</title>
        <authorList>
            <person name="Baroncelli R."/>
        </authorList>
    </citation>
    <scope>NUCLEOTIDE SEQUENCE [LARGE SCALE GENOMIC DNA]</scope>
    <source>
        <strain evidence="4">Col 31</strain>
    </source>
</reference>
<sequence length="960" mass="108233">MASVSEQTQAPLTDISDRVRAKEKVRDFGLGVLQNIPKVLQSISNSSHKQDVKDWETNLQNLKRTSQSREILVGVQGETGLGKSSLLNELLQNEIAPTSQEEACTAAVCIYAYNHEMGEKKRYMAKITFKSWSAVEAELDGLKGDLADPDNHHEAQGDEPDPDGAWTYYSDRHIDMVCSWSGLDEEDVRRLSSVEIMEKGKFNKIRGIGTKIPSDEKTCSKIITASNAKQFKKILKPFAQSSNLGSHQAQYWPLVEQIEVYVKASVLRHGIRLVDLPGSQDALSFRAEIAETFQDRLAKQIVVTPAARAGDNKSAVDLVFTENELMKFHLDNTFGADSLCVAITKIDDIDTRDAADEFPTEKIIELHSRLRDSPLEESQGGESGSDTEGYNRVRIKPKSQDKNRRISSTSLRDAKRQKADSHEVDEPTATARLIAAQLADGDGIEETMQEGEALLTYLCVQERNRRMVQNVAESLLKAAKRHSSSQSLASSIPSVFPVSSKAYNYVKNGREFDGFPTPNSTGIPALGAWLTATSLPIREEWVDNDLHHIQVLSDAVHGWTQDDFNTLPVLTPDEKKKVKQAVQEICDGLKNITTKLKNKIQLQLISMAPLRKKSLKKTATIKANETGEDQLEKSFNSLKQAAKAWTRKNPRGQASSARKQEKLHWSTYKASIRRYGGLYRTVPRKGAARRTFNWMADVHTSFWRGHHEKWQTTFSRNFPTLRDKVRGSARLAFDRWIKILLDDEELPVSFLDMVRKNSYKMENIFTFYTDKILAGIDSLRSKALRMSKVDVMNTLVKEMKPGFEAALTQSGRGIMKKQSGEISRHVENVGFGMFEMVRDDLEVKLREEVHQVILATRRYWQDPKEGCGVMMQKEFKRISTRLCANRTNNDEGTGINEETEKKLVELIGVWQKEWQQVEARLPQSAPLVAFDENDDGDDAGNEFAKEDEIALKTEPGESEE</sequence>
<comment type="caution">
    <text evidence="4">The sequence shown here is derived from an EMBL/GenBank/DDBJ whole genome shotgun (WGS) entry which is preliminary data.</text>
</comment>
<dbReference type="SUPFAM" id="SSF52540">
    <property type="entry name" value="P-loop containing nucleoside triphosphate hydrolases"/>
    <property type="match status" value="1"/>
</dbReference>
<feature type="region of interest" description="Disordered" evidence="1">
    <location>
        <begin position="143"/>
        <end position="164"/>
    </location>
</feature>
<feature type="region of interest" description="Disordered" evidence="1">
    <location>
        <begin position="369"/>
        <end position="428"/>
    </location>
</feature>
<gene>
    <name evidence="4" type="ORF">CMEL01_01466</name>
</gene>
<dbReference type="InterPro" id="IPR056024">
    <property type="entry name" value="DUF7605"/>
</dbReference>
<organism evidence="4 5">
    <name type="scientific">Colletotrichum melonis</name>
    <dbReference type="NCBI Taxonomy" id="1209925"/>
    <lineage>
        <taxon>Eukaryota</taxon>
        <taxon>Fungi</taxon>
        <taxon>Dikarya</taxon>
        <taxon>Ascomycota</taxon>
        <taxon>Pezizomycotina</taxon>
        <taxon>Sordariomycetes</taxon>
        <taxon>Hypocreomycetidae</taxon>
        <taxon>Glomerellales</taxon>
        <taxon>Glomerellaceae</taxon>
        <taxon>Colletotrichum</taxon>
        <taxon>Colletotrichum acutatum species complex</taxon>
    </lineage>
</organism>
<dbReference type="PANTHER" id="PTHR36681:SF3">
    <property type="entry name" value="NUCLEAR GTPASE, GERMINAL CENTER-ASSOCIATED, TANDEM DUPLICATE 3"/>
    <property type="match status" value="1"/>
</dbReference>
<dbReference type="PANTHER" id="PTHR36681">
    <property type="entry name" value="NUCLEAR GTPASE, GERMINAL CENTER-ASSOCIATED, TANDEM DUPLICATE 3"/>
    <property type="match status" value="1"/>
</dbReference>
<dbReference type="Gene3D" id="3.40.50.300">
    <property type="entry name" value="P-loop containing nucleotide triphosphate hydrolases"/>
    <property type="match status" value="1"/>
</dbReference>
<evidence type="ECO:0000259" key="3">
    <source>
        <dbReference type="Pfam" id="PF24564"/>
    </source>
</evidence>
<accession>A0AAI9V6M7</accession>
<evidence type="ECO:0000256" key="1">
    <source>
        <dbReference type="SAM" id="MobiDB-lite"/>
    </source>
</evidence>
<dbReference type="Proteomes" id="UP001239795">
    <property type="component" value="Unassembled WGS sequence"/>
</dbReference>